<feature type="binding site" evidence="3">
    <location>
        <position position="335"/>
    </location>
    <ligand>
        <name>Zn(2+)</name>
        <dbReference type="ChEBI" id="CHEBI:29105"/>
        <label>2</label>
    </ligand>
</feature>
<organism evidence="6 7">
    <name type="scientific">Primorskyibacter sedentarius</name>
    <dbReference type="NCBI Taxonomy" id="745311"/>
    <lineage>
        <taxon>Bacteria</taxon>
        <taxon>Pseudomonadati</taxon>
        <taxon>Pseudomonadota</taxon>
        <taxon>Alphaproteobacteria</taxon>
        <taxon>Rhodobacterales</taxon>
        <taxon>Roseobacteraceae</taxon>
        <taxon>Primorskyibacter</taxon>
    </lineage>
</organism>
<dbReference type="SUPFAM" id="SSF53649">
    <property type="entry name" value="Alkaline phosphatase-like"/>
    <property type="match status" value="1"/>
</dbReference>
<feature type="binding site" evidence="3">
    <location>
        <position position="67"/>
    </location>
    <ligand>
        <name>Mg(2+)</name>
        <dbReference type="ChEBI" id="CHEBI:18420"/>
    </ligand>
</feature>
<accession>A0A4R3JLE1</accession>
<keyword evidence="7" id="KW-1185">Reference proteome</keyword>
<evidence type="ECO:0000313" key="6">
    <source>
        <dbReference type="EMBL" id="TCS67123.1"/>
    </source>
</evidence>
<feature type="binding site" evidence="3">
    <location>
        <position position="331"/>
    </location>
    <ligand>
        <name>Zn(2+)</name>
        <dbReference type="ChEBI" id="CHEBI:29105"/>
        <label>2</label>
    </ligand>
</feature>
<comment type="cofactor">
    <cofactor evidence="3">
        <name>Zn(2+)</name>
        <dbReference type="ChEBI" id="CHEBI:29105"/>
    </cofactor>
    <text evidence="3">Binds 2 Zn(2+) ions.</text>
</comment>
<comment type="caution">
    <text evidence="6">The sequence shown here is derived from an EMBL/GenBank/DDBJ whole genome shotgun (WGS) entry which is preliminary data.</text>
</comment>
<keyword evidence="3" id="KW-0460">Magnesium</keyword>
<feature type="signal peptide" evidence="5">
    <location>
        <begin position="1"/>
        <end position="23"/>
    </location>
</feature>
<feature type="binding site" evidence="3">
    <location>
        <position position="67"/>
    </location>
    <ligand>
        <name>Zn(2+)</name>
        <dbReference type="ChEBI" id="CHEBI:29105"/>
        <label>2</label>
    </ligand>
</feature>
<feature type="binding site" evidence="3">
    <location>
        <position position="179"/>
    </location>
    <ligand>
        <name>Mg(2+)</name>
        <dbReference type="ChEBI" id="CHEBI:18420"/>
    </ligand>
</feature>
<dbReference type="CDD" id="cd16012">
    <property type="entry name" value="ALP"/>
    <property type="match status" value="1"/>
</dbReference>
<dbReference type="Gene3D" id="3.40.720.10">
    <property type="entry name" value="Alkaline Phosphatase, subunit A"/>
    <property type="match status" value="1"/>
</dbReference>
<dbReference type="InterPro" id="IPR001952">
    <property type="entry name" value="Alkaline_phosphatase"/>
</dbReference>
<evidence type="ECO:0000256" key="5">
    <source>
        <dbReference type="SAM" id="SignalP"/>
    </source>
</evidence>
<gene>
    <name evidence="6" type="ORF">EDD52_101214</name>
</gene>
<comment type="cofactor">
    <cofactor evidence="3">
        <name>Mg(2+)</name>
        <dbReference type="ChEBI" id="CHEBI:18420"/>
    </cofactor>
    <text evidence="3">Binds 1 Mg(2+) ion.</text>
</comment>
<dbReference type="RefSeq" id="WP_132241170.1">
    <property type="nucleotide sequence ID" value="NZ_SLZU01000001.1"/>
</dbReference>
<evidence type="ECO:0000256" key="1">
    <source>
        <dbReference type="ARBA" id="ARBA00022553"/>
    </source>
</evidence>
<name>A0A4R3JLE1_9RHOB</name>
<keyword evidence="3" id="KW-0862">Zinc</keyword>
<evidence type="ECO:0000256" key="4">
    <source>
        <dbReference type="RuleBase" id="RU003946"/>
    </source>
</evidence>
<dbReference type="Pfam" id="PF00245">
    <property type="entry name" value="Alk_phosphatase"/>
    <property type="match status" value="1"/>
</dbReference>
<dbReference type="PANTHER" id="PTHR11596">
    <property type="entry name" value="ALKALINE PHOSPHATASE"/>
    <property type="match status" value="1"/>
</dbReference>
<dbReference type="AlphaFoldDB" id="A0A4R3JLE1"/>
<proteinExistence type="inferred from homology"/>
<feature type="binding site" evidence="3">
    <location>
        <position position="373"/>
    </location>
    <ligand>
        <name>Zn(2+)</name>
        <dbReference type="ChEBI" id="CHEBI:29105"/>
        <label>2</label>
    </ligand>
</feature>
<evidence type="ECO:0000313" key="7">
    <source>
        <dbReference type="Proteomes" id="UP000295696"/>
    </source>
</evidence>
<reference evidence="6 7" key="1">
    <citation type="submission" date="2019-03" db="EMBL/GenBank/DDBJ databases">
        <title>Genomic Encyclopedia of Type Strains, Phase IV (KMG-IV): sequencing the most valuable type-strain genomes for metagenomic binning, comparative biology and taxonomic classification.</title>
        <authorList>
            <person name="Goeker M."/>
        </authorList>
    </citation>
    <scope>NUCLEOTIDE SEQUENCE [LARGE SCALE GENOMIC DNA]</scope>
    <source>
        <strain evidence="6 7">DSM 104836</strain>
    </source>
</reference>
<dbReference type="InterPro" id="IPR017850">
    <property type="entry name" value="Alkaline_phosphatase_core_sf"/>
</dbReference>
<dbReference type="OrthoDB" id="9794455at2"/>
<dbReference type="GO" id="GO:0046872">
    <property type="term" value="F:metal ion binding"/>
    <property type="evidence" value="ECO:0007669"/>
    <property type="project" value="UniProtKB-KW"/>
</dbReference>
<feature type="binding site" evidence="3">
    <location>
        <position position="181"/>
    </location>
    <ligand>
        <name>Mg(2+)</name>
        <dbReference type="ChEBI" id="CHEBI:18420"/>
    </ligand>
</feature>
<dbReference type="EMBL" id="SLZU01000001">
    <property type="protein sequence ID" value="TCS67123.1"/>
    <property type="molecule type" value="Genomic_DNA"/>
</dbReference>
<dbReference type="GO" id="GO:0004035">
    <property type="term" value="F:alkaline phosphatase activity"/>
    <property type="evidence" value="ECO:0007669"/>
    <property type="project" value="TreeGrafter"/>
</dbReference>
<evidence type="ECO:0000256" key="2">
    <source>
        <dbReference type="PIRSR" id="PIRSR601952-1"/>
    </source>
</evidence>
<keyword evidence="5" id="KW-0732">Signal</keyword>
<dbReference type="Proteomes" id="UP000295696">
    <property type="component" value="Unassembled WGS sequence"/>
</dbReference>
<protein>
    <submittedName>
        <fullName evidence="6">Alkaline phosphatase</fullName>
    </submittedName>
</protein>
<dbReference type="PANTHER" id="PTHR11596:SF5">
    <property type="entry name" value="ALKALINE PHOSPHATASE"/>
    <property type="match status" value="1"/>
</dbReference>
<evidence type="ECO:0000256" key="3">
    <source>
        <dbReference type="PIRSR" id="PIRSR601952-2"/>
    </source>
</evidence>
<keyword evidence="3" id="KW-0479">Metal-binding</keyword>
<feature type="chain" id="PRO_5020907966" evidence="5">
    <location>
        <begin position="24"/>
        <end position="505"/>
    </location>
</feature>
<comment type="similarity">
    <text evidence="4">Belongs to the alkaline phosphatase family.</text>
</comment>
<dbReference type="SMART" id="SM00098">
    <property type="entry name" value="alkPPc"/>
    <property type="match status" value="1"/>
</dbReference>
<sequence>MLDSKKTALFGASLFALSTAAFAQTQTMDLPQASSAWFTAGQSHIEAMLARQAKTGKAKNVILLVADGNGVGTNYALRLFDGQQKGMLGEENVLPYETTDWWAALVKTYNINAQTPDSAPTAGAMNTGVKQRFNLINLNENGIHGDCATVEGNELTTFGEIVTGMEKSVGVVSTARITHATPAATYAKTADRNWEDSVPEGCTAQKDIAAQLIDAIEAGTFDLAMGGGRRHFAPEGVTTEEGNAGRRKDGVNLIEKAKDMGVQYAWNTETFGQLGNDAPVLALFNDSHMEYEADRADEDEPSLADLTRRAIEFLSQNENGYFLEIEAGRVDHANHDGNAARVLRDGVAFAEAVALADELTDDEDTLIIVTADHEHAIAFNGYCGRGSDILGLCYDVAKEGDKHSDEPLLADDGKPYTVIGYLNGVGSVLKQIDGGNDYSGARPDVTQEDATDLDYVQQALIPKSSETHSGEDVMVYAKGPWAHLFDGTIEQNVIFHVMHHAVTAD</sequence>
<keyword evidence="1" id="KW-0597">Phosphoprotein</keyword>
<feature type="active site" description="Phosphoserine intermediate" evidence="2">
    <location>
        <position position="118"/>
    </location>
</feature>
<feature type="binding site" evidence="3">
    <location>
        <position position="372"/>
    </location>
    <ligand>
        <name>Zn(2+)</name>
        <dbReference type="ChEBI" id="CHEBI:29105"/>
        <label>2</label>
    </ligand>
</feature>
<feature type="binding site" evidence="3">
    <location>
        <position position="326"/>
    </location>
    <ligand>
        <name>Mg(2+)</name>
        <dbReference type="ChEBI" id="CHEBI:18420"/>
    </ligand>
</feature>
<feature type="binding site" evidence="3">
    <location>
        <position position="468"/>
    </location>
    <ligand>
        <name>Zn(2+)</name>
        <dbReference type="ChEBI" id="CHEBI:29105"/>
        <label>2</label>
    </ligand>
</feature>
<dbReference type="PRINTS" id="PR00113">
    <property type="entry name" value="ALKPHPHTASE"/>
</dbReference>